<dbReference type="Gene3D" id="3.10.129.10">
    <property type="entry name" value="Hotdog Thioesterase"/>
    <property type="match status" value="1"/>
</dbReference>
<evidence type="ECO:0000256" key="1">
    <source>
        <dbReference type="ARBA" id="ARBA00005953"/>
    </source>
</evidence>
<dbReference type="CDD" id="cd00586">
    <property type="entry name" value="4HBT"/>
    <property type="match status" value="1"/>
</dbReference>
<keyword evidence="4" id="KW-1185">Reference proteome</keyword>
<evidence type="ECO:0000313" key="4">
    <source>
        <dbReference type="Proteomes" id="UP000199199"/>
    </source>
</evidence>
<dbReference type="EMBL" id="FOZS01000005">
    <property type="protein sequence ID" value="SFT03229.1"/>
    <property type="molecule type" value="Genomic_DNA"/>
</dbReference>
<sequence>MRYYMVMSDTHITSIPVRFQDIDSTGHVNNTKYPNFLAEARASYYEEVLEYDLREANTVIVHMSIDYADEITRDDTVDIEVQVTNLGASSITMEYSFQLDGKTVARAETIQVVYDRAGGHSKSIPSAWRRRIENHEEL</sequence>
<dbReference type="InterPro" id="IPR050563">
    <property type="entry name" value="4-hydroxybenzoyl-CoA_TE"/>
</dbReference>
<protein>
    <submittedName>
        <fullName evidence="3">Acyl-CoA thioester hydrolase</fullName>
    </submittedName>
</protein>
<evidence type="ECO:0000256" key="2">
    <source>
        <dbReference type="ARBA" id="ARBA00022801"/>
    </source>
</evidence>
<dbReference type="GO" id="GO:0047617">
    <property type="term" value="F:fatty acyl-CoA hydrolase activity"/>
    <property type="evidence" value="ECO:0007669"/>
    <property type="project" value="TreeGrafter"/>
</dbReference>
<keyword evidence="2 3" id="KW-0378">Hydrolase</keyword>
<name>A0A1I6UP67_9EURY</name>
<evidence type="ECO:0000313" key="3">
    <source>
        <dbReference type="EMBL" id="SFT03229.1"/>
    </source>
</evidence>
<dbReference type="Proteomes" id="UP000199199">
    <property type="component" value="Unassembled WGS sequence"/>
</dbReference>
<gene>
    <name evidence="3" type="ORF">SAMN04488556_3981</name>
</gene>
<dbReference type="PANTHER" id="PTHR31793:SF27">
    <property type="entry name" value="NOVEL THIOESTERASE SUPERFAMILY DOMAIN AND SAPOSIN A-TYPE DOMAIN CONTAINING PROTEIN (0610012H03RIK)"/>
    <property type="match status" value="1"/>
</dbReference>
<organism evidence="3 4">
    <name type="scientific">Halostagnicola kamekurae</name>
    <dbReference type="NCBI Taxonomy" id="619731"/>
    <lineage>
        <taxon>Archaea</taxon>
        <taxon>Methanobacteriati</taxon>
        <taxon>Methanobacteriota</taxon>
        <taxon>Stenosarchaea group</taxon>
        <taxon>Halobacteria</taxon>
        <taxon>Halobacteriales</taxon>
        <taxon>Natrialbaceae</taxon>
        <taxon>Halostagnicola</taxon>
    </lineage>
</organism>
<dbReference type="InterPro" id="IPR029069">
    <property type="entry name" value="HotDog_dom_sf"/>
</dbReference>
<reference evidence="4" key="1">
    <citation type="submission" date="2016-10" db="EMBL/GenBank/DDBJ databases">
        <authorList>
            <person name="Varghese N."/>
            <person name="Submissions S."/>
        </authorList>
    </citation>
    <scope>NUCLEOTIDE SEQUENCE [LARGE SCALE GENOMIC DNA]</scope>
    <source>
        <strain evidence="4">DSM 22427</strain>
    </source>
</reference>
<dbReference type="SUPFAM" id="SSF54637">
    <property type="entry name" value="Thioesterase/thiol ester dehydrase-isomerase"/>
    <property type="match status" value="1"/>
</dbReference>
<dbReference type="AlphaFoldDB" id="A0A1I6UP67"/>
<comment type="similarity">
    <text evidence="1">Belongs to the 4-hydroxybenzoyl-CoA thioesterase family.</text>
</comment>
<accession>A0A1I6UP67</accession>
<proteinExistence type="inferred from homology"/>
<dbReference type="PANTHER" id="PTHR31793">
    <property type="entry name" value="4-HYDROXYBENZOYL-COA THIOESTERASE FAMILY MEMBER"/>
    <property type="match status" value="1"/>
</dbReference>
<dbReference type="Pfam" id="PF13279">
    <property type="entry name" value="4HBT_2"/>
    <property type="match status" value="1"/>
</dbReference>